<gene>
    <name evidence="8" type="ORF">A2751_03135</name>
</gene>
<evidence type="ECO:0000313" key="8">
    <source>
        <dbReference type="EMBL" id="OGE78131.1"/>
    </source>
</evidence>
<dbReference type="PROSITE" id="PS00105">
    <property type="entry name" value="AA_TRANSFER_CLASS_1"/>
    <property type="match status" value="1"/>
</dbReference>
<evidence type="ECO:0000256" key="2">
    <source>
        <dbReference type="ARBA" id="ARBA00007441"/>
    </source>
</evidence>
<dbReference type="EC" id="2.6.1.-" evidence="6"/>
<dbReference type="InterPro" id="IPR015424">
    <property type="entry name" value="PyrdxlP-dep_Trfase"/>
</dbReference>
<keyword evidence="3 6" id="KW-0032">Aminotransferase</keyword>
<keyword evidence="5" id="KW-0663">Pyridoxal phosphate</keyword>
<dbReference type="GO" id="GO:0008483">
    <property type="term" value="F:transaminase activity"/>
    <property type="evidence" value="ECO:0007669"/>
    <property type="project" value="UniProtKB-KW"/>
</dbReference>
<sequence length="386" mass="43399">MKLSKAAEKLKGSPMFQFLAKAQELERQGRKIYHFEIGDPDFDTPEHVNRAGIEAIEKGETHYVNSLGIRELREAICEETEKTLGFKPDLDQVVIAPAISFIYFVTRCVADPGDEVIVPDPGFSSYYSAFDFIGVKWVSVPLREENEFRMNSKDIEERITPKTKLIIINSPQNPTGAVMTREELEEVGRIAEKHGIYLLTDETYGKMTYEYPHYSPATLDKCRKQTIILNSFSKTYAMTGWRLGWAVAPKELVIKLGLMIQTIISAVPPFIQKAGIAALRGDQSFITKSLKEYQSRRDVMVRILNEMPGVKCFSPKGAFYVFPNITGTGMTSEEFTNFALEKAGVVLLPGTTFGQYGEGYVRLVYANSLANIEEGLTKLKQALLQK</sequence>
<evidence type="ECO:0000256" key="1">
    <source>
        <dbReference type="ARBA" id="ARBA00001933"/>
    </source>
</evidence>
<evidence type="ECO:0000313" key="9">
    <source>
        <dbReference type="Proteomes" id="UP000176864"/>
    </source>
</evidence>
<keyword evidence="4 6" id="KW-0808">Transferase</keyword>
<dbReference type="InterPro" id="IPR015421">
    <property type="entry name" value="PyrdxlP-dep_Trfase_major"/>
</dbReference>
<dbReference type="InterPro" id="IPR015422">
    <property type="entry name" value="PyrdxlP-dep_Trfase_small"/>
</dbReference>
<dbReference type="Pfam" id="PF00155">
    <property type="entry name" value="Aminotran_1_2"/>
    <property type="match status" value="1"/>
</dbReference>
<dbReference type="EMBL" id="MFEK01000014">
    <property type="protein sequence ID" value="OGE78131.1"/>
    <property type="molecule type" value="Genomic_DNA"/>
</dbReference>
<evidence type="ECO:0000256" key="4">
    <source>
        <dbReference type="ARBA" id="ARBA00022679"/>
    </source>
</evidence>
<dbReference type="GO" id="GO:0006520">
    <property type="term" value="P:amino acid metabolic process"/>
    <property type="evidence" value="ECO:0007669"/>
    <property type="project" value="InterPro"/>
</dbReference>
<dbReference type="SUPFAM" id="SSF53383">
    <property type="entry name" value="PLP-dependent transferases"/>
    <property type="match status" value="1"/>
</dbReference>
<evidence type="ECO:0000259" key="7">
    <source>
        <dbReference type="Pfam" id="PF00155"/>
    </source>
</evidence>
<reference evidence="8 9" key="1">
    <citation type="journal article" date="2016" name="Nat. Commun.">
        <title>Thousands of microbial genomes shed light on interconnected biogeochemical processes in an aquifer system.</title>
        <authorList>
            <person name="Anantharaman K."/>
            <person name="Brown C.T."/>
            <person name="Hug L.A."/>
            <person name="Sharon I."/>
            <person name="Castelle C.J."/>
            <person name="Probst A.J."/>
            <person name="Thomas B.C."/>
            <person name="Singh A."/>
            <person name="Wilkins M.J."/>
            <person name="Karaoz U."/>
            <person name="Brodie E.L."/>
            <person name="Williams K.H."/>
            <person name="Hubbard S.S."/>
            <person name="Banfield J.F."/>
        </authorList>
    </citation>
    <scope>NUCLEOTIDE SEQUENCE [LARGE SCALE GENOMIC DNA]</scope>
</reference>
<organism evidence="8 9">
    <name type="scientific">Candidatus Doudnabacteria bacterium RIFCSPHIGHO2_01_FULL_46_14</name>
    <dbReference type="NCBI Taxonomy" id="1817824"/>
    <lineage>
        <taxon>Bacteria</taxon>
        <taxon>Candidatus Doudnaibacteriota</taxon>
    </lineage>
</organism>
<dbReference type="InterPro" id="IPR004838">
    <property type="entry name" value="NHTrfase_class1_PyrdxlP-BS"/>
</dbReference>
<dbReference type="AlphaFoldDB" id="A0A1F5NKA0"/>
<dbReference type="Gene3D" id="3.90.1150.10">
    <property type="entry name" value="Aspartate Aminotransferase, domain 1"/>
    <property type="match status" value="1"/>
</dbReference>
<dbReference type="PANTHER" id="PTHR46383:SF1">
    <property type="entry name" value="ASPARTATE AMINOTRANSFERASE"/>
    <property type="match status" value="1"/>
</dbReference>
<dbReference type="CDD" id="cd00609">
    <property type="entry name" value="AAT_like"/>
    <property type="match status" value="1"/>
</dbReference>
<evidence type="ECO:0000256" key="5">
    <source>
        <dbReference type="ARBA" id="ARBA00022898"/>
    </source>
</evidence>
<protein>
    <recommendedName>
        <fullName evidence="6">Aminotransferase</fullName>
        <ecNumber evidence="6">2.6.1.-</ecNumber>
    </recommendedName>
</protein>
<dbReference type="STRING" id="1817824.A2751_03135"/>
<dbReference type="GO" id="GO:0030170">
    <property type="term" value="F:pyridoxal phosphate binding"/>
    <property type="evidence" value="ECO:0007669"/>
    <property type="project" value="InterPro"/>
</dbReference>
<feature type="domain" description="Aminotransferase class I/classII large" evidence="7">
    <location>
        <begin position="33"/>
        <end position="378"/>
    </location>
</feature>
<comment type="similarity">
    <text evidence="2 6">Belongs to the class-I pyridoxal-phosphate-dependent aminotransferase family.</text>
</comment>
<proteinExistence type="inferred from homology"/>
<dbReference type="InterPro" id="IPR050596">
    <property type="entry name" value="AspAT/PAT-like"/>
</dbReference>
<evidence type="ECO:0000256" key="6">
    <source>
        <dbReference type="RuleBase" id="RU000481"/>
    </source>
</evidence>
<evidence type="ECO:0000256" key="3">
    <source>
        <dbReference type="ARBA" id="ARBA00022576"/>
    </source>
</evidence>
<name>A0A1F5NKA0_9BACT</name>
<accession>A0A1F5NKA0</accession>
<dbReference type="PANTHER" id="PTHR46383">
    <property type="entry name" value="ASPARTATE AMINOTRANSFERASE"/>
    <property type="match status" value="1"/>
</dbReference>
<dbReference type="Gene3D" id="3.40.640.10">
    <property type="entry name" value="Type I PLP-dependent aspartate aminotransferase-like (Major domain)"/>
    <property type="match status" value="1"/>
</dbReference>
<dbReference type="InterPro" id="IPR004839">
    <property type="entry name" value="Aminotransferase_I/II_large"/>
</dbReference>
<dbReference type="Proteomes" id="UP000176864">
    <property type="component" value="Unassembled WGS sequence"/>
</dbReference>
<comment type="cofactor">
    <cofactor evidence="1 6">
        <name>pyridoxal 5'-phosphate</name>
        <dbReference type="ChEBI" id="CHEBI:597326"/>
    </cofactor>
</comment>
<comment type="caution">
    <text evidence="8">The sequence shown here is derived from an EMBL/GenBank/DDBJ whole genome shotgun (WGS) entry which is preliminary data.</text>
</comment>